<accession>A0A2W5USZ6</accession>
<proteinExistence type="predicted"/>
<dbReference type="AlphaFoldDB" id="A0A2W5USZ6"/>
<dbReference type="EMBL" id="QFRA01000002">
    <property type="protein sequence ID" value="PZR06414.1"/>
    <property type="molecule type" value="Genomic_DNA"/>
</dbReference>
<evidence type="ECO:0000256" key="1">
    <source>
        <dbReference type="SAM" id="MobiDB-lite"/>
    </source>
</evidence>
<organism evidence="2 3">
    <name type="scientific">Corynebacterium kroppenstedtii</name>
    <dbReference type="NCBI Taxonomy" id="161879"/>
    <lineage>
        <taxon>Bacteria</taxon>
        <taxon>Bacillati</taxon>
        <taxon>Actinomycetota</taxon>
        <taxon>Actinomycetes</taxon>
        <taxon>Mycobacteriales</taxon>
        <taxon>Corynebacteriaceae</taxon>
        <taxon>Corynebacterium</taxon>
    </lineage>
</organism>
<comment type="caution">
    <text evidence="2">The sequence shown here is derived from an EMBL/GenBank/DDBJ whole genome shotgun (WGS) entry which is preliminary data.</text>
</comment>
<gene>
    <name evidence="2" type="ORF">DI525_01160</name>
</gene>
<feature type="region of interest" description="Disordered" evidence="1">
    <location>
        <begin position="1"/>
        <end position="135"/>
    </location>
</feature>
<name>A0A2W5USZ6_9CORY</name>
<sequence>MTSDDNSSKHSSNGRSEGGGGSVGSGDTTRDNSADAAGGGVHTAGGDSSAEKFDAQSSGNYPSEDDFETCEWPPVQAWSEVRNPDGSVAPRQSVSWGNSPQWNAATGGGSGWNNGGSQQWSGGIPGGGNSQGQGQ</sequence>
<reference evidence="2 3" key="1">
    <citation type="submission" date="2017-08" db="EMBL/GenBank/DDBJ databases">
        <title>Infants hospitalized years apart are colonized by the same room-sourced microbial strains.</title>
        <authorList>
            <person name="Brooks B."/>
            <person name="Olm M.R."/>
            <person name="Firek B.A."/>
            <person name="Baker R."/>
            <person name="Thomas B.C."/>
            <person name="Morowitz M.J."/>
            <person name="Banfield J.F."/>
        </authorList>
    </citation>
    <scope>NUCLEOTIDE SEQUENCE [LARGE SCALE GENOMIC DNA]</scope>
    <source>
        <strain evidence="2">S2_003_000_R1_3</strain>
    </source>
</reference>
<protein>
    <submittedName>
        <fullName evidence="2">Uncharacterized protein</fullName>
    </submittedName>
</protein>
<evidence type="ECO:0000313" key="2">
    <source>
        <dbReference type="EMBL" id="PZR06414.1"/>
    </source>
</evidence>
<feature type="compositionally biased region" description="Polar residues" evidence="1">
    <location>
        <begin position="90"/>
        <end position="104"/>
    </location>
</feature>
<feature type="compositionally biased region" description="Gly residues" evidence="1">
    <location>
        <begin position="123"/>
        <end position="135"/>
    </location>
</feature>
<evidence type="ECO:0000313" key="3">
    <source>
        <dbReference type="Proteomes" id="UP000249432"/>
    </source>
</evidence>
<dbReference type="Proteomes" id="UP000249432">
    <property type="component" value="Unassembled WGS sequence"/>
</dbReference>
<dbReference type="RefSeq" id="WP_303733987.1">
    <property type="nucleotide sequence ID" value="NZ_QFRA01000002.1"/>
</dbReference>